<reference evidence="1 2" key="1">
    <citation type="submission" date="2018-05" db="EMBL/GenBank/DDBJ databases">
        <title>A metagenomic window into the 2 km-deep terrestrial subsurface aquifer revealed taxonomically and functionally diverse microbial community comprising novel uncultured bacterial lineages.</title>
        <authorList>
            <person name="Kadnikov V.V."/>
            <person name="Mardanov A.V."/>
            <person name="Beletsky A.V."/>
            <person name="Banks D."/>
            <person name="Pimenov N.V."/>
            <person name="Frank Y.A."/>
            <person name="Karnachuk O.V."/>
            <person name="Ravin N.V."/>
        </authorList>
    </citation>
    <scope>NUCLEOTIDE SEQUENCE [LARGE SCALE GENOMIC DNA]</scope>
    <source>
        <strain evidence="1">BY5</strain>
    </source>
</reference>
<evidence type="ECO:0000313" key="1">
    <source>
        <dbReference type="EMBL" id="RCK79633.1"/>
    </source>
</evidence>
<comment type="caution">
    <text evidence="1">The sequence shown here is derived from an EMBL/GenBank/DDBJ whole genome shotgun (WGS) entry which is preliminary data.</text>
</comment>
<organism evidence="1 2">
    <name type="scientific">Candidatus Ozemobacter sibiricus</name>
    <dbReference type="NCBI Taxonomy" id="2268124"/>
    <lineage>
        <taxon>Bacteria</taxon>
        <taxon>Candidatus Ozemobacteria</taxon>
        <taxon>Candidatus Ozemobacterales</taxon>
        <taxon>Candidatus Ozemobacteraceae</taxon>
        <taxon>Candidatus Ozemobacter</taxon>
    </lineage>
</organism>
<evidence type="ECO:0000313" key="2">
    <source>
        <dbReference type="Proteomes" id="UP000252355"/>
    </source>
</evidence>
<dbReference type="EMBL" id="QOQW01000011">
    <property type="protein sequence ID" value="RCK79633.1"/>
    <property type="molecule type" value="Genomic_DNA"/>
</dbReference>
<name>A0A367ZND9_9BACT</name>
<proteinExistence type="predicted"/>
<dbReference type="AlphaFoldDB" id="A0A367ZND9"/>
<dbReference type="Proteomes" id="UP000252355">
    <property type="component" value="Unassembled WGS sequence"/>
</dbReference>
<gene>
    <name evidence="1" type="ORF">OZSIB_4105</name>
</gene>
<protein>
    <submittedName>
        <fullName evidence="1">Uncharacterized protein</fullName>
    </submittedName>
</protein>
<sequence>MPKEAIKDLVDRIIADGVITRAEQQHLNNAILKDGQIDPAEKEQIERLFDMIYRGEIRAVP</sequence>
<accession>A0A367ZND9</accession>